<keyword evidence="6" id="KW-0482">Metalloprotease</keyword>
<evidence type="ECO:0000256" key="5">
    <source>
        <dbReference type="ARBA" id="ARBA00022833"/>
    </source>
</evidence>
<keyword evidence="9" id="KW-1185">Reference proteome</keyword>
<keyword evidence="5" id="KW-0862">Zinc</keyword>
<dbReference type="AlphaFoldDB" id="A0A6I6MI79"/>
<proteinExistence type="predicted"/>
<dbReference type="EMBL" id="CP047045">
    <property type="protein sequence ID" value="QGZ94755.1"/>
    <property type="molecule type" value="Genomic_DNA"/>
</dbReference>
<evidence type="ECO:0000256" key="4">
    <source>
        <dbReference type="ARBA" id="ARBA00022801"/>
    </source>
</evidence>
<dbReference type="GO" id="GO:0046872">
    <property type="term" value="F:metal ion binding"/>
    <property type="evidence" value="ECO:0007669"/>
    <property type="project" value="UniProtKB-KW"/>
</dbReference>
<evidence type="ECO:0000256" key="2">
    <source>
        <dbReference type="ARBA" id="ARBA00022670"/>
    </source>
</evidence>
<dbReference type="CDD" id="cd12797">
    <property type="entry name" value="M23_peptidase"/>
    <property type="match status" value="1"/>
</dbReference>
<evidence type="ECO:0000256" key="1">
    <source>
        <dbReference type="ARBA" id="ARBA00001947"/>
    </source>
</evidence>
<keyword evidence="2" id="KW-0645">Protease</keyword>
<evidence type="ECO:0000256" key="6">
    <source>
        <dbReference type="ARBA" id="ARBA00023049"/>
    </source>
</evidence>
<dbReference type="InterPro" id="IPR050570">
    <property type="entry name" value="Cell_wall_metabolism_enzyme"/>
</dbReference>
<dbReference type="Gene3D" id="2.70.70.10">
    <property type="entry name" value="Glucose Permease (Domain IIA)"/>
    <property type="match status" value="1"/>
</dbReference>
<dbReference type="GO" id="GO:0006508">
    <property type="term" value="P:proteolysis"/>
    <property type="evidence" value="ECO:0007669"/>
    <property type="project" value="UniProtKB-KW"/>
</dbReference>
<dbReference type="EC" id="3.4.24.75" evidence="8"/>
<dbReference type="SUPFAM" id="SSF51261">
    <property type="entry name" value="Duplicated hybrid motif"/>
    <property type="match status" value="1"/>
</dbReference>
<protein>
    <submittedName>
        <fullName evidence="8">Glycyl-glycine endopeptidase ALE-1</fullName>
        <ecNumber evidence="8">3.4.24.75</ecNumber>
    </submittedName>
</protein>
<name>A0A6I6MI79_9CAUL</name>
<reference evidence="9" key="1">
    <citation type="submission" date="2019-12" db="EMBL/GenBank/DDBJ databases">
        <title>Complete genome of Terracaulis silvestris 0127_4.</title>
        <authorList>
            <person name="Vieira S."/>
            <person name="Riedel T."/>
            <person name="Sproer C."/>
            <person name="Pascual J."/>
            <person name="Boedeker C."/>
            <person name="Overmann J."/>
        </authorList>
    </citation>
    <scope>NUCLEOTIDE SEQUENCE [LARGE SCALE GENOMIC DNA]</scope>
    <source>
        <strain evidence="9">0127_4</strain>
    </source>
</reference>
<comment type="cofactor">
    <cofactor evidence="1">
        <name>Zn(2+)</name>
        <dbReference type="ChEBI" id="CHEBI:29105"/>
    </cofactor>
</comment>
<dbReference type="InterPro" id="IPR016047">
    <property type="entry name" value="M23ase_b-sheet_dom"/>
</dbReference>
<feature type="domain" description="M23ase beta-sheet core" evidence="7">
    <location>
        <begin position="82"/>
        <end position="172"/>
    </location>
</feature>
<organism evidence="8 9">
    <name type="scientific">Terricaulis silvestris</name>
    <dbReference type="NCBI Taxonomy" id="2686094"/>
    <lineage>
        <taxon>Bacteria</taxon>
        <taxon>Pseudomonadati</taxon>
        <taxon>Pseudomonadota</taxon>
        <taxon>Alphaproteobacteria</taxon>
        <taxon>Caulobacterales</taxon>
        <taxon>Caulobacteraceae</taxon>
        <taxon>Terricaulis</taxon>
    </lineage>
</organism>
<dbReference type="PANTHER" id="PTHR21666">
    <property type="entry name" value="PEPTIDASE-RELATED"/>
    <property type="match status" value="1"/>
</dbReference>
<dbReference type="Pfam" id="PF01551">
    <property type="entry name" value="Peptidase_M23"/>
    <property type="match status" value="1"/>
</dbReference>
<dbReference type="InterPro" id="IPR011055">
    <property type="entry name" value="Dup_hybrid_motif"/>
</dbReference>
<evidence type="ECO:0000259" key="7">
    <source>
        <dbReference type="Pfam" id="PF01551"/>
    </source>
</evidence>
<evidence type="ECO:0000313" key="8">
    <source>
        <dbReference type="EMBL" id="QGZ94755.1"/>
    </source>
</evidence>
<gene>
    <name evidence="8" type="ORF">DSM104635_01585</name>
</gene>
<dbReference type="GO" id="GO:0004222">
    <property type="term" value="F:metalloendopeptidase activity"/>
    <property type="evidence" value="ECO:0007669"/>
    <property type="project" value="TreeGrafter"/>
</dbReference>
<evidence type="ECO:0000256" key="3">
    <source>
        <dbReference type="ARBA" id="ARBA00022723"/>
    </source>
</evidence>
<accession>A0A6I6MI79</accession>
<dbReference type="Proteomes" id="UP000431269">
    <property type="component" value="Chromosome"/>
</dbReference>
<sequence>MRGVWLHIIGLVATLAVGVALWPRQAPVPLSAPAQDAELLVKHRQPTTPQQRLRARLMIPVEGVTRSELQDTWGDARSEGRTHQGIDIIAPQGTRVQAVADGRIVKFFDSVRGGITIYQFDQTERFVYYYGHLSARAAGLLEGDQVRQGATIGYVGMTGNAPVPHLHFEIQRLRGTERRWWQADSMNPYPYLMTGVPPT</sequence>
<dbReference type="PANTHER" id="PTHR21666:SF288">
    <property type="entry name" value="CELL DIVISION PROTEIN YTFB"/>
    <property type="match status" value="1"/>
</dbReference>
<dbReference type="KEGG" id="tsv:DSM104635_01585"/>
<keyword evidence="3" id="KW-0479">Metal-binding</keyword>
<evidence type="ECO:0000313" key="9">
    <source>
        <dbReference type="Proteomes" id="UP000431269"/>
    </source>
</evidence>
<keyword evidence="4 8" id="KW-0378">Hydrolase</keyword>